<dbReference type="EMBL" id="JACNYO010000026">
    <property type="protein sequence ID" value="MBC3214619.1"/>
    <property type="molecule type" value="Genomic_DNA"/>
</dbReference>
<keyword evidence="1" id="KW-0472">Membrane</keyword>
<keyword evidence="1" id="KW-0812">Transmembrane</keyword>
<dbReference type="SUPFAM" id="SSF52833">
    <property type="entry name" value="Thioredoxin-like"/>
    <property type="match status" value="1"/>
</dbReference>
<accession>A0AAW3WVK0</accession>
<evidence type="ECO:0000313" key="2">
    <source>
        <dbReference type="EMBL" id="MBC3214619.1"/>
    </source>
</evidence>
<reference evidence="2" key="1">
    <citation type="submission" date="2020-08" db="EMBL/GenBank/DDBJ databases">
        <title>Food and environmental bacterial isolates.</title>
        <authorList>
            <person name="Richter L."/>
            <person name="Du Plessis E.M."/>
            <person name="Duvenage S."/>
            <person name="Allam M."/>
            <person name="Korsten L."/>
        </authorList>
    </citation>
    <scope>NUCLEOTIDE SEQUENCE</scope>
    <source>
        <strain evidence="2">UPMP2127</strain>
    </source>
</reference>
<dbReference type="AlphaFoldDB" id="A0AAW3WVK0"/>
<evidence type="ECO:0000313" key="3">
    <source>
        <dbReference type="Proteomes" id="UP000659084"/>
    </source>
</evidence>
<dbReference type="Gene3D" id="3.40.30.10">
    <property type="entry name" value="Glutaredoxin"/>
    <property type="match status" value="1"/>
</dbReference>
<evidence type="ECO:0000256" key="1">
    <source>
        <dbReference type="SAM" id="Phobius"/>
    </source>
</evidence>
<sequence>MSEHKACDTSIEINGQHLQVRLNGHSLFSLYRPSPDRYLLTLEQDNGQYTIWMRQPCNVFARLFSTDDPELANNIMNITADALQRMAMNEIQPPPLRRRGVVRLKYAGAIFAVAIFAVAWASWLSTLSHPPELTPQAAAELSSMIKSATNTRQLPPLLTPAPIEAPVNPSTAEITPPTQRSTLSPEDAAEARRMLATRLKNGASRKEFTVSLSSGHPRSLFVFADPECENCRIFEPTVQALSEQYNVEIFPVTLIGKARTAERVVPLLCSPAEKRAGMWRDLFDVGAGMLNPAKKAKSEPSACEAGQNALARNDLAFELYKLPGTPTVISDDGRLIPLQAMTSDTALQVFLNSAQ</sequence>
<gene>
    <name evidence="2" type="ORF">H8J20_20995</name>
</gene>
<comment type="caution">
    <text evidence="2">The sequence shown here is derived from an EMBL/GenBank/DDBJ whole genome shotgun (WGS) entry which is preliminary data.</text>
</comment>
<dbReference type="Proteomes" id="UP000659084">
    <property type="component" value="Unassembled WGS sequence"/>
</dbReference>
<evidence type="ECO:0008006" key="4">
    <source>
        <dbReference type="Google" id="ProtNLM"/>
    </source>
</evidence>
<protein>
    <recommendedName>
        <fullName evidence="4">Thiol:disulfide interchange protein</fullName>
    </recommendedName>
</protein>
<dbReference type="RefSeq" id="WP_179253363.1">
    <property type="nucleotide sequence ID" value="NZ_JACBIV010000020.1"/>
</dbReference>
<proteinExistence type="predicted"/>
<dbReference type="InterPro" id="IPR036249">
    <property type="entry name" value="Thioredoxin-like_sf"/>
</dbReference>
<keyword evidence="1" id="KW-1133">Transmembrane helix</keyword>
<feature type="transmembrane region" description="Helical" evidence="1">
    <location>
        <begin position="106"/>
        <end position="124"/>
    </location>
</feature>
<name>A0AAW3WVK0_SERFO</name>
<organism evidence="2 3">
    <name type="scientific">Serratia fonticola</name>
    <dbReference type="NCBI Taxonomy" id="47917"/>
    <lineage>
        <taxon>Bacteria</taxon>
        <taxon>Pseudomonadati</taxon>
        <taxon>Pseudomonadota</taxon>
        <taxon>Gammaproteobacteria</taxon>
        <taxon>Enterobacterales</taxon>
        <taxon>Yersiniaceae</taxon>
        <taxon>Serratia</taxon>
    </lineage>
</organism>